<organism evidence="4 5">
    <name type="scientific">Candidatus Thermofonsia Clade 1 bacterium</name>
    <dbReference type="NCBI Taxonomy" id="2364210"/>
    <lineage>
        <taxon>Bacteria</taxon>
        <taxon>Bacillati</taxon>
        <taxon>Chloroflexota</taxon>
        <taxon>Candidatus Thermofontia</taxon>
        <taxon>Candidatus Thermofonsia Clade 1</taxon>
    </lineage>
</organism>
<name>A0A2M8P969_9CHLR</name>
<dbReference type="CDD" id="cd06464">
    <property type="entry name" value="ACD_sHsps-like"/>
    <property type="match status" value="1"/>
</dbReference>
<dbReference type="Gene3D" id="2.60.40.790">
    <property type="match status" value="1"/>
</dbReference>
<evidence type="ECO:0000313" key="5">
    <source>
        <dbReference type="Proteomes" id="UP000229681"/>
    </source>
</evidence>
<dbReference type="Proteomes" id="UP000229681">
    <property type="component" value="Unassembled WGS sequence"/>
</dbReference>
<feature type="non-terminal residue" evidence="4">
    <location>
        <position position="1"/>
    </location>
</feature>
<dbReference type="Pfam" id="PF00011">
    <property type="entry name" value="HSP20"/>
    <property type="match status" value="1"/>
</dbReference>
<dbReference type="InterPro" id="IPR002068">
    <property type="entry name" value="A-crystallin/Hsp20_dom"/>
</dbReference>
<feature type="domain" description="SHSP" evidence="3">
    <location>
        <begin position="1"/>
        <end position="44"/>
    </location>
</feature>
<reference evidence="4 5" key="1">
    <citation type="submission" date="2017-11" db="EMBL/GenBank/DDBJ databases">
        <title>Evolution of Phototrophy in the Chloroflexi Phylum Driven by Horizontal Gene Transfer.</title>
        <authorList>
            <person name="Ward L.M."/>
            <person name="Hemp J."/>
            <person name="Shih P.M."/>
            <person name="Mcglynn S.E."/>
            <person name="Fischer W."/>
        </authorList>
    </citation>
    <scope>NUCLEOTIDE SEQUENCE [LARGE SCALE GENOMIC DNA]</scope>
    <source>
        <strain evidence="4">JP3_13</strain>
    </source>
</reference>
<dbReference type="AlphaFoldDB" id="A0A2M8P969"/>
<proteinExistence type="inferred from homology"/>
<evidence type="ECO:0000259" key="3">
    <source>
        <dbReference type="PROSITE" id="PS01031"/>
    </source>
</evidence>
<evidence type="ECO:0000256" key="1">
    <source>
        <dbReference type="PROSITE-ProRule" id="PRU00285"/>
    </source>
</evidence>
<comment type="similarity">
    <text evidence="1 2">Belongs to the small heat shock protein (HSP20) family.</text>
</comment>
<sequence>ERILTINTPVDSSKIEAEFENGTLTLTLPKAEAAKPKQITVRAKAPVAQS</sequence>
<gene>
    <name evidence="4" type="ORF">CUN49_16945</name>
</gene>
<dbReference type="InterPro" id="IPR008978">
    <property type="entry name" value="HSP20-like_chaperone"/>
</dbReference>
<accession>A0A2M8P969</accession>
<dbReference type="EMBL" id="PGTM01000606">
    <property type="protein sequence ID" value="PJF34100.1"/>
    <property type="molecule type" value="Genomic_DNA"/>
</dbReference>
<protein>
    <submittedName>
        <fullName evidence="4">Molecular chaperone Hsp20</fullName>
    </submittedName>
</protein>
<dbReference type="PROSITE" id="PS01031">
    <property type="entry name" value="SHSP"/>
    <property type="match status" value="1"/>
</dbReference>
<comment type="caution">
    <text evidence="4">The sequence shown here is derived from an EMBL/GenBank/DDBJ whole genome shotgun (WGS) entry which is preliminary data.</text>
</comment>
<dbReference type="SUPFAM" id="SSF49764">
    <property type="entry name" value="HSP20-like chaperones"/>
    <property type="match status" value="1"/>
</dbReference>
<evidence type="ECO:0000256" key="2">
    <source>
        <dbReference type="RuleBase" id="RU003616"/>
    </source>
</evidence>
<evidence type="ECO:0000313" key="4">
    <source>
        <dbReference type="EMBL" id="PJF34100.1"/>
    </source>
</evidence>